<evidence type="ECO:0000256" key="2">
    <source>
        <dbReference type="ARBA" id="ARBA00023125"/>
    </source>
</evidence>
<gene>
    <name evidence="5" type="ORF">E4V82_18285</name>
</gene>
<dbReference type="SMART" id="SM00347">
    <property type="entry name" value="HTH_MARR"/>
    <property type="match status" value="1"/>
</dbReference>
<evidence type="ECO:0000259" key="4">
    <source>
        <dbReference type="PROSITE" id="PS50995"/>
    </source>
</evidence>
<organism evidence="5 6">
    <name type="scientific">Clostridium estertheticum</name>
    <dbReference type="NCBI Taxonomy" id="238834"/>
    <lineage>
        <taxon>Bacteria</taxon>
        <taxon>Bacillati</taxon>
        <taxon>Bacillota</taxon>
        <taxon>Clostridia</taxon>
        <taxon>Eubacteriales</taxon>
        <taxon>Clostridiaceae</taxon>
        <taxon>Clostridium</taxon>
    </lineage>
</organism>
<feature type="domain" description="HTH marR-type" evidence="4">
    <location>
        <begin position="8"/>
        <end position="146"/>
    </location>
</feature>
<evidence type="ECO:0000313" key="5">
    <source>
        <dbReference type="EMBL" id="MPQ64048.1"/>
    </source>
</evidence>
<dbReference type="PANTHER" id="PTHR35790:SF4">
    <property type="entry name" value="HTH-TYPE TRANSCRIPTIONAL REGULATOR PCHR"/>
    <property type="match status" value="1"/>
</dbReference>
<dbReference type="SUPFAM" id="SSF46785">
    <property type="entry name" value="Winged helix' DNA-binding domain"/>
    <property type="match status" value="1"/>
</dbReference>
<dbReference type="Gene3D" id="1.10.10.10">
    <property type="entry name" value="Winged helix-like DNA-binding domain superfamily/Winged helix DNA-binding domain"/>
    <property type="match status" value="1"/>
</dbReference>
<dbReference type="AlphaFoldDB" id="A0A5N7ISU2"/>
<name>A0A5N7ISU2_9CLOT</name>
<accession>A0A5N7ISU2</accession>
<dbReference type="GO" id="GO:0003700">
    <property type="term" value="F:DNA-binding transcription factor activity"/>
    <property type="evidence" value="ECO:0007669"/>
    <property type="project" value="InterPro"/>
</dbReference>
<sequence>MEAYMRDYTLVANTMEQIIYKYIGTEKISKDYNTGILLTQVEIHTIEGIGNNKGINITELSAIRQKTKGAVSQMVYKLVDKGLVEKSVSKISDSEVSLTLTELGKKAYKGHKKFHDMANDKIFKKLREMDENSYNDLVEILKDFENFLDEQISNK</sequence>
<dbReference type="Pfam" id="PF12802">
    <property type="entry name" value="MarR_2"/>
    <property type="match status" value="1"/>
</dbReference>
<evidence type="ECO:0000313" key="6">
    <source>
        <dbReference type="Proteomes" id="UP000342249"/>
    </source>
</evidence>
<dbReference type="InterPro" id="IPR000835">
    <property type="entry name" value="HTH_MarR-typ"/>
</dbReference>
<comment type="caution">
    <text evidence="5">The sequence shown here is derived from an EMBL/GenBank/DDBJ whole genome shotgun (WGS) entry which is preliminary data.</text>
</comment>
<reference evidence="5 6" key="1">
    <citation type="journal article" date="2019" name="Lett. Appl. Microbiol.">
        <title>A case of 'blown pack' spoilage of vacuum-packaged pork likely associated with Clostridium estertheticum in Canada.</title>
        <authorList>
            <person name="Zhang P."/>
            <person name="Ward P."/>
            <person name="McMullen L.M."/>
            <person name="Yang X."/>
        </authorList>
    </citation>
    <scope>NUCLEOTIDE SEQUENCE [LARGE SCALE GENOMIC DNA]</scope>
    <source>
        <strain evidence="5 6">MA19</strain>
    </source>
</reference>
<dbReference type="PANTHER" id="PTHR35790">
    <property type="entry name" value="HTH-TYPE TRANSCRIPTIONAL REGULATOR PCHR"/>
    <property type="match status" value="1"/>
</dbReference>
<keyword evidence="3" id="KW-0804">Transcription</keyword>
<dbReference type="InterPro" id="IPR036388">
    <property type="entry name" value="WH-like_DNA-bd_sf"/>
</dbReference>
<proteinExistence type="predicted"/>
<keyword evidence="1" id="KW-0805">Transcription regulation</keyword>
<evidence type="ECO:0000256" key="3">
    <source>
        <dbReference type="ARBA" id="ARBA00023163"/>
    </source>
</evidence>
<keyword evidence="2" id="KW-0238">DNA-binding</keyword>
<dbReference type="InterPro" id="IPR036390">
    <property type="entry name" value="WH_DNA-bd_sf"/>
</dbReference>
<dbReference type="EMBL" id="SPSF01000043">
    <property type="protein sequence ID" value="MPQ64048.1"/>
    <property type="molecule type" value="Genomic_DNA"/>
</dbReference>
<dbReference type="Proteomes" id="UP000342249">
    <property type="component" value="Unassembled WGS sequence"/>
</dbReference>
<evidence type="ECO:0000256" key="1">
    <source>
        <dbReference type="ARBA" id="ARBA00023015"/>
    </source>
</evidence>
<protein>
    <submittedName>
        <fullName evidence="5">MarR family transcriptional regulator</fullName>
    </submittedName>
</protein>
<dbReference type="InterPro" id="IPR052067">
    <property type="entry name" value="Metal_resp_HTH_trans_reg"/>
</dbReference>
<dbReference type="PROSITE" id="PS50995">
    <property type="entry name" value="HTH_MARR_2"/>
    <property type="match status" value="1"/>
</dbReference>
<dbReference type="GO" id="GO:0003677">
    <property type="term" value="F:DNA binding"/>
    <property type="evidence" value="ECO:0007669"/>
    <property type="project" value="UniProtKB-KW"/>
</dbReference>